<dbReference type="InterPro" id="IPR036977">
    <property type="entry name" value="DNA_primase_Znf_CHC2"/>
</dbReference>
<dbReference type="eggNOG" id="COG0358">
    <property type="taxonomic scope" value="Bacteria"/>
</dbReference>
<dbReference type="AlphaFoldDB" id="E8LHG8"/>
<dbReference type="Proteomes" id="UP000018458">
    <property type="component" value="Unassembled WGS sequence"/>
</dbReference>
<dbReference type="Gene3D" id="3.90.580.10">
    <property type="entry name" value="Zinc finger, CHC2-type domain"/>
    <property type="match status" value="1"/>
</dbReference>
<gene>
    <name evidence="8" type="ORF">HMPREF9444_00127</name>
</gene>
<dbReference type="GO" id="GO:1990077">
    <property type="term" value="C:primosome complex"/>
    <property type="evidence" value="ECO:0007669"/>
    <property type="project" value="UniProtKB-KW"/>
</dbReference>
<evidence type="ECO:0000256" key="4">
    <source>
        <dbReference type="ARBA" id="ARBA00022695"/>
    </source>
</evidence>
<dbReference type="GO" id="GO:0008270">
    <property type="term" value="F:zinc ion binding"/>
    <property type="evidence" value="ECO:0007669"/>
    <property type="project" value="InterPro"/>
</dbReference>
<keyword evidence="4" id="KW-0548">Nucleotidyltransferase</keyword>
<dbReference type="HOGENOM" id="CLU_425730_0_0_6"/>
<accession>E8LHG8</accession>
<dbReference type="SUPFAM" id="SSF56731">
    <property type="entry name" value="DNA primase core"/>
    <property type="match status" value="1"/>
</dbReference>
<reference evidence="8 9" key="1">
    <citation type="submission" date="2011-01" db="EMBL/GenBank/DDBJ databases">
        <authorList>
            <person name="Weinstock G."/>
            <person name="Sodergren E."/>
            <person name="Clifton S."/>
            <person name="Fulton L."/>
            <person name="Fulton B."/>
            <person name="Courtney L."/>
            <person name="Fronick C."/>
            <person name="Harrison M."/>
            <person name="Strong C."/>
            <person name="Farmer C."/>
            <person name="Delahaunty K."/>
            <person name="Markovic C."/>
            <person name="Hall O."/>
            <person name="Minx P."/>
            <person name="Tomlinson C."/>
            <person name="Mitreva M."/>
            <person name="Hou S."/>
            <person name="Chen J."/>
            <person name="Wollam A."/>
            <person name="Pepin K.H."/>
            <person name="Johnson M."/>
            <person name="Bhonagiri V."/>
            <person name="Zhang X."/>
            <person name="Suruliraj S."/>
            <person name="Warren W."/>
            <person name="Chinwalla A."/>
            <person name="Mardis E.R."/>
            <person name="Wilson R.K."/>
        </authorList>
    </citation>
    <scope>NUCLEOTIDE SEQUENCE [LARGE SCALE GENOMIC DNA]</scope>
    <source>
        <strain evidence="9">DSM 22608 / JCM 16073 / KCTC 15190 / YIT 12066</strain>
    </source>
</reference>
<dbReference type="STRING" id="762983.HMPREF9444_00127"/>
<feature type="domain" description="Toprim" evidence="7">
    <location>
        <begin position="331"/>
        <end position="414"/>
    </location>
</feature>
<dbReference type="InterPro" id="IPR050219">
    <property type="entry name" value="DnaG_primase"/>
</dbReference>
<organism evidence="8 9">
    <name type="scientific">Succinatimonas hippei (strain DSM 22608 / JCM 16073 / KCTC 15190 / YIT 12066)</name>
    <dbReference type="NCBI Taxonomy" id="762983"/>
    <lineage>
        <taxon>Bacteria</taxon>
        <taxon>Pseudomonadati</taxon>
        <taxon>Pseudomonadota</taxon>
        <taxon>Gammaproteobacteria</taxon>
        <taxon>Aeromonadales</taxon>
        <taxon>Succinivibrionaceae</taxon>
        <taxon>Succinatimonas</taxon>
    </lineage>
</organism>
<keyword evidence="9" id="KW-1185">Reference proteome</keyword>
<dbReference type="EMBL" id="AEVO01000006">
    <property type="protein sequence ID" value="EFY08076.1"/>
    <property type="molecule type" value="Genomic_DNA"/>
</dbReference>
<dbReference type="GO" id="GO:0003677">
    <property type="term" value="F:DNA binding"/>
    <property type="evidence" value="ECO:0007669"/>
    <property type="project" value="InterPro"/>
</dbReference>
<evidence type="ECO:0000256" key="3">
    <source>
        <dbReference type="ARBA" id="ARBA00022679"/>
    </source>
</evidence>
<dbReference type="RefSeq" id="WP_009142356.1">
    <property type="nucleotide sequence ID" value="NZ_GL830944.1"/>
</dbReference>
<dbReference type="Gene3D" id="3.40.1360.10">
    <property type="match status" value="1"/>
</dbReference>
<dbReference type="SUPFAM" id="SSF57783">
    <property type="entry name" value="Zinc beta-ribbon"/>
    <property type="match status" value="1"/>
</dbReference>
<dbReference type="InterPro" id="IPR034154">
    <property type="entry name" value="TOPRIM_DnaG/twinkle"/>
</dbReference>
<dbReference type="GO" id="GO:0016779">
    <property type="term" value="F:nucleotidyltransferase activity"/>
    <property type="evidence" value="ECO:0007669"/>
    <property type="project" value="UniProtKB-KW"/>
</dbReference>
<proteinExistence type="predicted"/>
<dbReference type="PANTHER" id="PTHR30313:SF2">
    <property type="entry name" value="DNA PRIMASE"/>
    <property type="match status" value="1"/>
</dbReference>
<keyword evidence="5" id="KW-0235">DNA replication</keyword>
<keyword evidence="3" id="KW-0808">Transferase</keyword>
<protein>
    <submittedName>
        <fullName evidence="8">Toprim domain protein</fullName>
    </submittedName>
</protein>
<dbReference type="InterPro" id="IPR006171">
    <property type="entry name" value="TOPRIM_dom"/>
</dbReference>
<dbReference type="CDD" id="cd01029">
    <property type="entry name" value="TOPRIM_primases"/>
    <property type="match status" value="1"/>
</dbReference>
<dbReference type="PANTHER" id="PTHR30313">
    <property type="entry name" value="DNA PRIMASE"/>
    <property type="match status" value="1"/>
</dbReference>
<sequence length="643" mass="73017">MLYNDFAKTKEYLKAQLPEYLRNKGININAPFHCLNPNHHDIHPSMSYNHQNQTVHCFSCNATYDIFGIIGLDFGLSDFKDQFNKACELFLSTGDNEFIEANDDFSGQEKQNDFRLQDNNKEDHLDFASEKSPGPVSFGIADSNFRDDGGKANNISFNNFSILKKDEEDPLFHKFDPLNEDSQNLNNLPRSPFHPTQGAVFGIRNDFNDIGSGSKNSFSQNDNHFSDFRVEIRHNYSEYLKQCANRRLQTDYFRLRGISETVAEKFRLGFDSDFTAGIDPRTGDKIVWQAVIIPYSESAYMARNTDSRSKDRIRKQGSAGIFNQNALDKPGLIFITEGEFDALSIETLGYSAVSLGGVSNTRKLLDYIQEHPVYERMFYIALDDDKSGTEAAASLAQGLEYLHIPFKRINLAFPYKDPNEALCKDRETLLTRLNNLERLLSFSLQTVPLQPKTYSPILSAVSLYSLQLSPCLYSLSGRSVILKRLVAEIISAKVQTDMRIIYVGTKEQWNMVCSLLKRREHYDDGAVFAPWNRAKLLEIQNTDNLPQAIEEAVGALYLQGEKNFCPIIDLTGLTSSELRNCLMNLSSLSAKLKTPFISLCNENETLTAEAYALQNIEVSMNDKNDLSFFTYDLLGRDQKFSIY</sequence>
<evidence type="ECO:0000313" key="8">
    <source>
        <dbReference type="EMBL" id="EFY08076.1"/>
    </source>
</evidence>
<dbReference type="GO" id="GO:0006269">
    <property type="term" value="P:DNA replication, synthesis of primer"/>
    <property type="evidence" value="ECO:0007669"/>
    <property type="project" value="UniProtKB-KW"/>
</dbReference>
<comment type="caution">
    <text evidence="8">The sequence shown here is derived from an EMBL/GenBank/DDBJ whole genome shotgun (WGS) entry which is preliminary data.</text>
</comment>
<keyword evidence="2" id="KW-0639">Primosome</keyword>
<dbReference type="PROSITE" id="PS50880">
    <property type="entry name" value="TOPRIM"/>
    <property type="match status" value="1"/>
</dbReference>
<name>E8LHG8_SUCHY</name>
<evidence type="ECO:0000256" key="2">
    <source>
        <dbReference type="ARBA" id="ARBA00022515"/>
    </source>
</evidence>
<evidence type="ECO:0000256" key="5">
    <source>
        <dbReference type="ARBA" id="ARBA00022705"/>
    </source>
</evidence>
<keyword evidence="6" id="KW-0804">Transcription</keyword>
<dbReference type="OrthoDB" id="7064055at2"/>
<evidence type="ECO:0000256" key="6">
    <source>
        <dbReference type="ARBA" id="ARBA00023163"/>
    </source>
</evidence>
<keyword evidence="1" id="KW-0240">DNA-directed RNA polymerase</keyword>
<dbReference type="Pfam" id="PF13155">
    <property type="entry name" value="Toprim_2"/>
    <property type="match status" value="1"/>
</dbReference>
<evidence type="ECO:0000256" key="1">
    <source>
        <dbReference type="ARBA" id="ARBA00022478"/>
    </source>
</evidence>
<dbReference type="GO" id="GO:0000428">
    <property type="term" value="C:DNA-directed RNA polymerase complex"/>
    <property type="evidence" value="ECO:0007669"/>
    <property type="project" value="UniProtKB-KW"/>
</dbReference>
<evidence type="ECO:0000259" key="7">
    <source>
        <dbReference type="PROSITE" id="PS50880"/>
    </source>
</evidence>
<evidence type="ECO:0000313" key="9">
    <source>
        <dbReference type="Proteomes" id="UP000018458"/>
    </source>
</evidence>
<dbReference type="GO" id="GO:0005737">
    <property type="term" value="C:cytoplasm"/>
    <property type="evidence" value="ECO:0007669"/>
    <property type="project" value="TreeGrafter"/>
</dbReference>